<keyword evidence="7 9" id="KW-0057">Aromatic amino acid biosynthesis</keyword>
<dbReference type="SUPFAM" id="SSF51366">
    <property type="entry name" value="Ribulose-phoshate binding barrel"/>
    <property type="match status" value="1"/>
</dbReference>
<dbReference type="GO" id="GO:0000162">
    <property type="term" value="P:L-tryptophan biosynthetic process"/>
    <property type="evidence" value="ECO:0007669"/>
    <property type="project" value="UniProtKB-UniRule"/>
</dbReference>
<keyword evidence="6 9" id="KW-0822">Tryptophan biosynthesis</keyword>
<accession>A0A1H0BHV8</accession>
<name>A0A1H0BHV8_9BACT</name>
<evidence type="ECO:0000256" key="2">
    <source>
        <dbReference type="ARBA" id="ARBA00004664"/>
    </source>
</evidence>
<dbReference type="InterPro" id="IPR013785">
    <property type="entry name" value="Aldolase_TIM"/>
</dbReference>
<evidence type="ECO:0000256" key="4">
    <source>
        <dbReference type="ARBA" id="ARBA00022272"/>
    </source>
</evidence>
<reference evidence="11 12" key="1">
    <citation type="submission" date="2016-10" db="EMBL/GenBank/DDBJ databases">
        <authorList>
            <person name="de Groot N.N."/>
        </authorList>
    </citation>
    <scope>NUCLEOTIDE SEQUENCE [LARGE SCALE GENOMIC DNA]</scope>
    <source>
        <strain evidence="11 12">DSM 15269</strain>
    </source>
</reference>
<keyword evidence="8 9" id="KW-0413">Isomerase</keyword>
<proteinExistence type="inferred from homology"/>
<dbReference type="InterPro" id="IPR011060">
    <property type="entry name" value="RibuloseP-bd_barrel"/>
</dbReference>
<comment type="similarity">
    <text evidence="9">Belongs to the TrpF family.</text>
</comment>
<keyword evidence="5 9" id="KW-0028">Amino-acid biosynthesis</keyword>
<comment type="pathway">
    <text evidence="2 9">Amino-acid biosynthesis; L-tryptophan biosynthesis; L-tryptophan from chorismate: step 3/5.</text>
</comment>
<evidence type="ECO:0000313" key="11">
    <source>
        <dbReference type="EMBL" id="SDN45230.1"/>
    </source>
</evidence>
<evidence type="ECO:0000256" key="7">
    <source>
        <dbReference type="ARBA" id="ARBA00023141"/>
    </source>
</evidence>
<feature type="domain" description="N-(5'phosphoribosyl) anthranilate isomerase (PRAI)" evidence="10">
    <location>
        <begin position="3"/>
        <end position="195"/>
    </location>
</feature>
<evidence type="ECO:0000256" key="1">
    <source>
        <dbReference type="ARBA" id="ARBA00001164"/>
    </source>
</evidence>
<dbReference type="CDD" id="cd00405">
    <property type="entry name" value="PRAI"/>
    <property type="match status" value="1"/>
</dbReference>
<dbReference type="RefSeq" id="WP_092063356.1">
    <property type="nucleotide sequence ID" value="NZ_FNIN01000002.1"/>
</dbReference>
<evidence type="ECO:0000256" key="5">
    <source>
        <dbReference type="ARBA" id="ARBA00022605"/>
    </source>
</evidence>
<gene>
    <name evidence="9" type="primary">trpF</name>
    <name evidence="11" type="ORF">SAMN04488516_102178</name>
</gene>
<evidence type="ECO:0000256" key="9">
    <source>
        <dbReference type="HAMAP-Rule" id="MF_00135"/>
    </source>
</evidence>
<dbReference type="PANTHER" id="PTHR42894">
    <property type="entry name" value="N-(5'-PHOSPHORIBOSYL)ANTHRANILATE ISOMERASE"/>
    <property type="match status" value="1"/>
</dbReference>
<dbReference type="HAMAP" id="MF_00135">
    <property type="entry name" value="PRAI"/>
    <property type="match status" value="1"/>
</dbReference>
<evidence type="ECO:0000256" key="8">
    <source>
        <dbReference type="ARBA" id="ARBA00023235"/>
    </source>
</evidence>
<evidence type="ECO:0000256" key="6">
    <source>
        <dbReference type="ARBA" id="ARBA00022822"/>
    </source>
</evidence>
<dbReference type="OrthoDB" id="9796196at2"/>
<evidence type="ECO:0000256" key="3">
    <source>
        <dbReference type="ARBA" id="ARBA00012572"/>
    </source>
</evidence>
<keyword evidence="12" id="KW-1185">Reference proteome</keyword>
<dbReference type="Pfam" id="PF00697">
    <property type="entry name" value="PRAI"/>
    <property type="match status" value="1"/>
</dbReference>
<dbReference type="EMBL" id="FNIN01000002">
    <property type="protein sequence ID" value="SDN45230.1"/>
    <property type="molecule type" value="Genomic_DNA"/>
</dbReference>
<dbReference type="PANTHER" id="PTHR42894:SF1">
    <property type="entry name" value="N-(5'-PHOSPHORIBOSYL)ANTHRANILATE ISOMERASE"/>
    <property type="match status" value="1"/>
</dbReference>
<protein>
    <recommendedName>
        <fullName evidence="4 9">N-(5'-phosphoribosyl)anthranilate isomerase</fullName>
        <shortName evidence="9">PRAI</shortName>
        <ecNumber evidence="3 9">5.3.1.24</ecNumber>
    </recommendedName>
</protein>
<dbReference type="Gene3D" id="3.20.20.70">
    <property type="entry name" value="Aldolase class I"/>
    <property type="match status" value="1"/>
</dbReference>
<evidence type="ECO:0000313" key="12">
    <source>
        <dbReference type="Proteomes" id="UP000199602"/>
    </source>
</evidence>
<evidence type="ECO:0000259" key="10">
    <source>
        <dbReference type="Pfam" id="PF00697"/>
    </source>
</evidence>
<dbReference type="STRING" id="206665.SAMN04488516_102178"/>
<dbReference type="AlphaFoldDB" id="A0A1H0BHV8"/>
<dbReference type="EC" id="5.3.1.24" evidence="3 9"/>
<dbReference type="Proteomes" id="UP000199602">
    <property type="component" value="Unassembled WGS sequence"/>
</dbReference>
<organism evidence="11 12">
    <name type="scientific">Desulfonauticus submarinus</name>
    <dbReference type="NCBI Taxonomy" id="206665"/>
    <lineage>
        <taxon>Bacteria</taxon>
        <taxon>Pseudomonadati</taxon>
        <taxon>Thermodesulfobacteriota</taxon>
        <taxon>Desulfovibrionia</taxon>
        <taxon>Desulfovibrionales</taxon>
        <taxon>Desulfonauticaceae</taxon>
        <taxon>Desulfonauticus</taxon>
    </lineage>
</organism>
<dbReference type="InterPro" id="IPR001240">
    <property type="entry name" value="PRAI_dom"/>
</dbReference>
<comment type="catalytic activity">
    <reaction evidence="1 9">
        <text>N-(5-phospho-beta-D-ribosyl)anthranilate = 1-(2-carboxyphenylamino)-1-deoxy-D-ribulose 5-phosphate</text>
        <dbReference type="Rhea" id="RHEA:21540"/>
        <dbReference type="ChEBI" id="CHEBI:18277"/>
        <dbReference type="ChEBI" id="CHEBI:58613"/>
        <dbReference type="EC" id="5.3.1.24"/>
    </reaction>
</comment>
<dbReference type="GO" id="GO:0004640">
    <property type="term" value="F:phosphoribosylanthranilate isomerase activity"/>
    <property type="evidence" value="ECO:0007669"/>
    <property type="project" value="UniProtKB-UniRule"/>
</dbReference>
<sequence>MIVKVCGITRLSDIKWLEKMEIDLIGFILYSKSPRKVELEFVDNLCTKLKKVGVVVDKGVHEIQNIMNKFDFVQLHGDYDFELCKELEAEKVIKVVWPERYDNVSLLKKELDIFLPFVKYFLFDAGKSLGGHGRIIEFGEWIKLLKDYPIFLAGGINPHNLGKILEIGPLGIDLNSGVESRPGIKSKEKVSSILKQINFKGEKND</sequence>
<dbReference type="InterPro" id="IPR044643">
    <property type="entry name" value="TrpF_fam"/>
</dbReference>
<dbReference type="UniPathway" id="UPA00035">
    <property type="reaction ID" value="UER00042"/>
</dbReference>